<keyword evidence="2" id="KW-0378">Hydrolase</keyword>
<dbReference type="InterPro" id="IPR027417">
    <property type="entry name" value="P-loop_NTPase"/>
</dbReference>
<dbReference type="EMBL" id="WSEK01000004">
    <property type="protein sequence ID" value="MVQ48316.1"/>
    <property type="molecule type" value="Genomic_DNA"/>
</dbReference>
<gene>
    <name evidence="2" type="ORF">GON03_03920</name>
</gene>
<comment type="caution">
    <text evidence="2">The sequence shown here is derived from an EMBL/GenBank/DDBJ whole genome shotgun (WGS) entry which is preliminary data.</text>
</comment>
<name>A0A6L6XP16_9ACTN</name>
<dbReference type="AlphaFoldDB" id="A0A6L6XP16"/>
<feature type="region of interest" description="Disordered" evidence="1">
    <location>
        <begin position="84"/>
        <end position="130"/>
    </location>
</feature>
<evidence type="ECO:0000313" key="3">
    <source>
        <dbReference type="Proteomes" id="UP000473525"/>
    </source>
</evidence>
<sequence>MNRSTRWGGERVAEIRDYFRATLPAPCGRCGRPVTTGDRWVVGHVVDRVVAPERTWDLSNMRVEHRTCSDRSSQAAVIAKARADARRDAGLPPEHTANGAGVRPRVVGPAHRPAGGSWRPPTSSGSPDPSLLCPRDLEVPAIPWDDLTNGPWLRRFATIPFDASPPRAMSPPHPDATGSYGEAAEAWVRAELGIVLRWWQALALTRLLEHDADGRLVWATAISSTPRRAGKSRLLLALAAWRIAHGDALGEIPQTVVHVSLDRSSVMEVLRLSWPWAIGNGFTVRKASGLESIELPDGSRWLLKSDKAVYGLEVGLGVVDEAWSVDAEVVDDGLEPATIHRTCPQIVLTSTAHRRATSLMRRRLAAAVAGYGDDWSTLVLWWAAPGGAAIGDPATWRAASPHWTDQQARLIADRWGRVQRGEADPQADDLDPLEGFKAQYLNLWPPVDAAAGRREAPAIPADLWSSALSADGTPTGRPVAAAIEGWFAAGISVAFAWIDDHGRAVVSAESAPTLSDAVDRVRSAGPPVVLVGKSLAADAALTALASAVTVEPVGDSTLGVVTELRRLVDENRVRHDGSAVLTDQVSGLTVVDSTTGPRLRPGAVVSAVKAATWAARRALAATEPPAIF</sequence>
<organism evidence="2 3">
    <name type="scientific">Nocardioides agri</name>
    <dbReference type="NCBI Taxonomy" id="2682843"/>
    <lineage>
        <taxon>Bacteria</taxon>
        <taxon>Bacillati</taxon>
        <taxon>Actinomycetota</taxon>
        <taxon>Actinomycetes</taxon>
        <taxon>Propionibacteriales</taxon>
        <taxon>Nocardioidaceae</taxon>
        <taxon>Nocardioides</taxon>
    </lineage>
</organism>
<proteinExistence type="predicted"/>
<dbReference type="RefSeq" id="WP_157340449.1">
    <property type="nucleotide sequence ID" value="NZ_WSEK01000004.1"/>
</dbReference>
<evidence type="ECO:0000313" key="2">
    <source>
        <dbReference type="EMBL" id="MVQ48316.1"/>
    </source>
</evidence>
<reference evidence="2 3" key="1">
    <citation type="submission" date="2019-12" db="EMBL/GenBank/DDBJ databases">
        <authorList>
            <person name="Huq M.A."/>
        </authorList>
    </citation>
    <scope>NUCLEOTIDE SEQUENCE [LARGE SCALE GENOMIC DNA]</scope>
    <source>
        <strain evidence="2 3">MAH-18</strain>
    </source>
</reference>
<dbReference type="GO" id="GO:0004519">
    <property type="term" value="F:endonuclease activity"/>
    <property type="evidence" value="ECO:0007669"/>
    <property type="project" value="UniProtKB-KW"/>
</dbReference>
<dbReference type="Gene3D" id="3.40.50.300">
    <property type="entry name" value="P-loop containing nucleotide triphosphate hydrolases"/>
    <property type="match status" value="1"/>
</dbReference>
<keyword evidence="2" id="KW-0540">Nuclease</keyword>
<dbReference type="Proteomes" id="UP000473525">
    <property type="component" value="Unassembled WGS sequence"/>
</dbReference>
<accession>A0A6L6XP16</accession>
<protein>
    <submittedName>
        <fullName evidence="2">HNH endonuclease</fullName>
    </submittedName>
</protein>
<keyword evidence="2" id="KW-0255">Endonuclease</keyword>
<evidence type="ECO:0000256" key="1">
    <source>
        <dbReference type="SAM" id="MobiDB-lite"/>
    </source>
</evidence>
<keyword evidence="3" id="KW-1185">Reference proteome</keyword>